<protein>
    <recommendedName>
        <fullName evidence="4">Amine oxidase domain-containing protein</fullName>
    </recommendedName>
</protein>
<sequence length="456" mass="49401">MAVRGSSQPRHVDVLVVGGGCSGGLAASLLREGFDRRGADGSSTMSLHVWEWARGPAGRMSTFWWEDEEGRRHVADLGAQVFSTPDAGEAEQLRQLGAVDATGLALTTPERPPHWTHLWAPGGMTELLRRRLEVARADDVAFGRRVTGIWLDGGRWHVEARGDSGGNGRVRKHFDVVVFAGTASDIINIEGFRGAVGSDNAAALDRVRYDHRLAVALMLAPQLEEKMQTVFGIDNAELDLEKEGAVLGLLSWQDRKHRQHASRTVLVAHSTCRFAASNLQRAKDLRRHPKEVGFEGIVGALAERLEMSVGELRRSILDSKVVHWRQCQMQRRVQLPGFCLEVLPVASGGPLLVACGDYFAEGNYHGCVKSATAAASAVLSWTGRTVAPAAASAGYPGSAKIDPSSRPARRWNSAADTSTRTEDLVKVEAATASQGTTSRGSEAQAPRPKARWQRKS</sequence>
<dbReference type="PANTHER" id="PTHR23357">
    <property type="entry name" value="RENALASE"/>
    <property type="match status" value="1"/>
</dbReference>
<dbReference type="Gene3D" id="3.90.660.10">
    <property type="match status" value="1"/>
</dbReference>
<dbReference type="Pfam" id="PF13450">
    <property type="entry name" value="NAD_binding_8"/>
    <property type="match status" value="1"/>
</dbReference>
<dbReference type="GO" id="GO:0016651">
    <property type="term" value="F:oxidoreductase activity, acting on NAD(P)H"/>
    <property type="evidence" value="ECO:0007669"/>
    <property type="project" value="InterPro"/>
</dbReference>
<accession>A0A813JNE8</accession>
<dbReference type="AlphaFoldDB" id="A0A813JNE8"/>
<dbReference type="Proteomes" id="UP000626109">
    <property type="component" value="Unassembled WGS sequence"/>
</dbReference>
<gene>
    <name evidence="2" type="ORF">PGLA2088_LOCUS21455</name>
</gene>
<name>A0A813JNE8_POLGL</name>
<dbReference type="GO" id="GO:0005576">
    <property type="term" value="C:extracellular region"/>
    <property type="evidence" value="ECO:0007669"/>
    <property type="project" value="TreeGrafter"/>
</dbReference>
<comment type="caution">
    <text evidence="2">The sequence shown here is derived from an EMBL/GenBank/DDBJ whole genome shotgun (WGS) entry which is preliminary data.</text>
</comment>
<dbReference type="InterPro" id="IPR040174">
    <property type="entry name" value="RNLS"/>
</dbReference>
<dbReference type="Gene3D" id="3.50.50.60">
    <property type="entry name" value="FAD/NAD(P)-binding domain"/>
    <property type="match status" value="1"/>
</dbReference>
<organism evidence="2 3">
    <name type="scientific">Polarella glacialis</name>
    <name type="common">Dinoflagellate</name>
    <dbReference type="NCBI Taxonomy" id="89957"/>
    <lineage>
        <taxon>Eukaryota</taxon>
        <taxon>Sar</taxon>
        <taxon>Alveolata</taxon>
        <taxon>Dinophyceae</taxon>
        <taxon>Suessiales</taxon>
        <taxon>Suessiaceae</taxon>
        <taxon>Polarella</taxon>
    </lineage>
</organism>
<evidence type="ECO:0000313" key="3">
    <source>
        <dbReference type="Proteomes" id="UP000626109"/>
    </source>
</evidence>
<feature type="compositionally biased region" description="Polar residues" evidence="1">
    <location>
        <begin position="431"/>
        <end position="441"/>
    </location>
</feature>
<dbReference type="InterPro" id="IPR036188">
    <property type="entry name" value="FAD/NAD-bd_sf"/>
</dbReference>
<feature type="region of interest" description="Disordered" evidence="1">
    <location>
        <begin position="392"/>
        <end position="456"/>
    </location>
</feature>
<dbReference type="EMBL" id="CAJNNW010025780">
    <property type="protein sequence ID" value="CAE8679630.1"/>
    <property type="molecule type" value="Genomic_DNA"/>
</dbReference>
<evidence type="ECO:0000313" key="2">
    <source>
        <dbReference type="EMBL" id="CAE8679630.1"/>
    </source>
</evidence>
<reference evidence="2" key="1">
    <citation type="submission" date="2021-02" db="EMBL/GenBank/DDBJ databases">
        <authorList>
            <person name="Dougan E. K."/>
            <person name="Rhodes N."/>
            <person name="Thang M."/>
            <person name="Chan C."/>
        </authorList>
    </citation>
    <scope>NUCLEOTIDE SEQUENCE</scope>
</reference>
<proteinExistence type="predicted"/>
<evidence type="ECO:0000256" key="1">
    <source>
        <dbReference type="SAM" id="MobiDB-lite"/>
    </source>
</evidence>
<dbReference type="SUPFAM" id="SSF51905">
    <property type="entry name" value="FAD/NAD(P)-binding domain"/>
    <property type="match status" value="1"/>
</dbReference>
<dbReference type="PANTHER" id="PTHR23357:SF1">
    <property type="entry name" value="RENALASE"/>
    <property type="match status" value="1"/>
</dbReference>
<evidence type="ECO:0008006" key="4">
    <source>
        <dbReference type="Google" id="ProtNLM"/>
    </source>
</evidence>